<evidence type="ECO:0000256" key="3">
    <source>
        <dbReference type="ARBA" id="ARBA00022840"/>
    </source>
</evidence>
<comment type="catalytic activity">
    <reaction evidence="5">
        <text>ATP + H2O = ADP + phosphate + H(+)</text>
        <dbReference type="Rhea" id="RHEA:13065"/>
        <dbReference type="ChEBI" id="CHEBI:15377"/>
        <dbReference type="ChEBI" id="CHEBI:15378"/>
        <dbReference type="ChEBI" id="CHEBI:30616"/>
        <dbReference type="ChEBI" id="CHEBI:43474"/>
        <dbReference type="ChEBI" id="CHEBI:456216"/>
        <dbReference type="EC" id="3.6.4.13"/>
    </reaction>
</comment>
<comment type="caution">
    <text evidence="7">The sequence shown here is derived from an EMBL/GenBank/DDBJ whole genome shotgun (WGS) entry which is preliminary data.</text>
</comment>
<dbReference type="Gene3D" id="3.40.50.300">
    <property type="entry name" value="P-loop containing nucleotide triphosphate hydrolases"/>
    <property type="match status" value="2"/>
</dbReference>
<evidence type="ECO:0000256" key="1">
    <source>
        <dbReference type="ARBA" id="ARBA00022741"/>
    </source>
</evidence>
<dbReference type="EC" id="3.6.4.13" evidence="5"/>
<evidence type="ECO:0000256" key="5">
    <source>
        <dbReference type="RuleBase" id="RU365068"/>
    </source>
</evidence>
<dbReference type="GO" id="GO:0003723">
    <property type="term" value="F:RNA binding"/>
    <property type="evidence" value="ECO:0007669"/>
    <property type="project" value="UniProtKB-UniRule"/>
</dbReference>
<gene>
    <name evidence="7" type="ORF">B0H17DRAFT_1201322</name>
</gene>
<dbReference type="Proteomes" id="UP001221757">
    <property type="component" value="Unassembled WGS sequence"/>
</dbReference>
<accession>A0AAD7DID7</accession>
<evidence type="ECO:0000256" key="2">
    <source>
        <dbReference type="ARBA" id="ARBA00022801"/>
    </source>
</evidence>
<comment type="domain">
    <text evidence="5">The Q motif is unique to and characteristic of the DEAD box family of RNA helicases and controls ATP binding and hydrolysis.</text>
</comment>
<comment type="function">
    <text evidence="5">RNA helicase.</text>
</comment>
<keyword evidence="8" id="KW-1185">Reference proteome</keyword>
<dbReference type="PANTHER" id="PTHR24031">
    <property type="entry name" value="RNA HELICASE"/>
    <property type="match status" value="1"/>
</dbReference>
<evidence type="ECO:0000259" key="6">
    <source>
        <dbReference type="PROSITE" id="PS51192"/>
    </source>
</evidence>
<dbReference type="InterPro" id="IPR027417">
    <property type="entry name" value="P-loop_NTPase"/>
</dbReference>
<dbReference type="InterPro" id="IPR014001">
    <property type="entry name" value="Helicase_ATP-bd"/>
</dbReference>
<proteinExistence type="inferred from homology"/>
<dbReference type="EMBL" id="JARKIE010000061">
    <property type="protein sequence ID" value="KAJ7690964.1"/>
    <property type="molecule type" value="Genomic_DNA"/>
</dbReference>
<organism evidence="7 8">
    <name type="scientific">Mycena rosella</name>
    <name type="common">Pink bonnet</name>
    <name type="synonym">Agaricus rosellus</name>
    <dbReference type="NCBI Taxonomy" id="1033263"/>
    <lineage>
        <taxon>Eukaryota</taxon>
        <taxon>Fungi</taxon>
        <taxon>Dikarya</taxon>
        <taxon>Basidiomycota</taxon>
        <taxon>Agaricomycotina</taxon>
        <taxon>Agaricomycetes</taxon>
        <taxon>Agaricomycetidae</taxon>
        <taxon>Agaricales</taxon>
        <taxon>Marasmiineae</taxon>
        <taxon>Mycenaceae</taxon>
        <taxon>Mycena</taxon>
    </lineage>
</organism>
<keyword evidence="5" id="KW-0347">Helicase</keyword>
<keyword evidence="4 5" id="KW-0694">RNA-binding</keyword>
<evidence type="ECO:0000313" key="8">
    <source>
        <dbReference type="Proteomes" id="UP001221757"/>
    </source>
</evidence>
<dbReference type="GO" id="GO:0005524">
    <property type="term" value="F:ATP binding"/>
    <property type="evidence" value="ECO:0007669"/>
    <property type="project" value="UniProtKB-UniRule"/>
</dbReference>
<sequence length="530" mass="57943">MYASAFASVSSLVVHIAFATLYLFVVPDIARCLANISHTPLLFLSSLPAHSSPGHGLAHSHTLSPATALGVSSLHISLRGRRRSLLLPRKVLDKIDLVAVTPTGSSKTGFLFLTIIVMIAIAANPSLCPSASFPKDPAIVVVCPTNSIEQQMEENMAKLGIRAVMINADTMAAARIRGEDLWSKARAGISMLILGPEKLISKGFQDLLKCDSFMTIVFMRARFRSGIPLIGLTATLLSEPAIADAIFNLLGVNRGEFYLLRRSNARHDIQILFRTLHSGIDGLGFPELAWVVKNQDKTIIFGTTISLVFRIKIYLDSLLPKGVDRDLRVRAYHSINWPDKNLETIELFKTNPLCQIIVSTNGLAQGNDISVIKTVIQSDAENAADAKKDGTVAMDRPVAEIISSRCKPFIQDNLFGNPAEDTPCLCKTCTTLPPTARPTICRCSDCLPEVSADIYTPKPKDKKPPSDIPASHRLTKPMKEVGTARLEEFRLTVWFEASDLTSGLTPLAEFLPDDVIRLILDRISTPHCLV</sequence>
<keyword evidence="1 5" id="KW-0547">Nucleotide-binding</keyword>
<reference evidence="7" key="1">
    <citation type="submission" date="2023-03" db="EMBL/GenBank/DDBJ databases">
        <title>Massive genome expansion in bonnet fungi (Mycena s.s.) driven by repeated elements and novel gene families across ecological guilds.</title>
        <authorList>
            <consortium name="Lawrence Berkeley National Laboratory"/>
            <person name="Harder C.B."/>
            <person name="Miyauchi S."/>
            <person name="Viragh M."/>
            <person name="Kuo A."/>
            <person name="Thoen E."/>
            <person name="Andreopoulos B."/>
            <person name="Lu D."/>
            <person name="Skrede I."/>
            <person name="Drula E."/>
            <person name="Henrissat B."/>
            <person name="Morin E."/>
            <person name="Kohler A."/>
            <person name="Barry K."/>
            <person name="LaButti K."/>
            <person name="Morin E."/>
            <person name="Salamov A."/>
            <person name="Lipzen A."/>
            <person name="Mereny Z."/>
            <person name="Hegedus B."/>
            <person name="Baldrian P."/>
            <person name="Stursova M."/>
            <person name="Weitz H."/>
            <person name="Taylor A."/>
            <person name="Grigoriev I.V."/>
            <person name="Nagy L.G."/>
            <person name="Martin F."/>
            <person name="Kauserud H."/>
        </authorList>
    </citation>
    <scope>NUCLEOTIDE SEQUENCE</scope>
    <source>
        <strain evidence="7">CBHHK067</strain>
    </source>
</reference>
<dbReference type="SUPFAM" id="SSF52540">
    <property type="entry name" value="P-loop containing nucleoside triphosphate hydrolases"/>
    <property type="match status" value="1"/>
</dbReference>
<dbReference type="Pfam" id="PF00271">
    <property type="entry name" value="Helicase_C"/>
    <property type="match status" value="1"/>
</dbReference>
<evidence type="ECO:0000313" key="7">
    <source>
        <dbReference type="EMBL" id="KAJ7690964.1"/>
    </source>
</evidence>
<dbReference type="InterPro" id="IPR001650">
    <property type="entry name" value="Helicase_C-like"/>
</dbReference>
<keyword evidence="3 5" id="KW-0067">ATP-binding</keyword>
<dbReference type="AlphaFoldDB" id="A0AAD7DID7"/>
<dbReference type="PROSITE" id="PS51192">
    <property type="entry name" value="HELICASE_ATP_BIND_1"/>
    <property type="match status" value="1"/>
</dbReference>
<keyword evidence="2 5" id="KW-0378">Hydrolase</keyword>
<protein>
    <recommendedName>
        <fullName evidence="5">ATP-dependent RNA helicase</fullName>
        <ecNumber evidence="5">3.6.4.13</ecNumber>
    </recommendedName>
</protein>
<dbReference type="GO" id="GO:0016787">
    <property type="term" value="F:hydrolase activity"/>
    <property type="evidence" value="ECO:0007669"/>
    <property type="project" value="UniProtKB-KW"/>
</dbReference>
<comment type="similarity">
    <text evidence="5">Belongs to the DEAD box helicase family.</text>
</comment>
<name>A0AAD7DID7_MYCRO</name>
<dbReference type="GO" id="GO:0003724">
    <property type="term" value="F:RNA helicase activity"/>
    <property type="evidence" value="ECO:0007669"/>
    <property type="project" value="UniProtKB-EC"/>
</dbReference>
<feature type="domain" description="Helicase ATP-binding" evidence="6">
    <location>
        <begin position="88"/>
        <end position="254"/>
    </location>
</feature>
<evidence type="ECO:0000256" key="4">
    <source>
        <dbReference type="ARBA" id="ARBA00022884"/>
    </source>
</evidence>